<sequence length="142" mass="15699">MKIQLQKDQGSSHSFTAKNEHGFEIKLSNSSAGKPTGPSPMETVLMAVAGCSSIDIVHILEKQNLTIDQLNVNVEGMRRDEIPKIFTEIKLQVHLDGEISAAKALRACQLSFEKYCSVSQMLEGKVEILYDLILNGKKVEKP</sequence>
<keyword evidence="2" id="KW-1185">Reference proteome</keyword>
<dbReference type="Pfam" id="PF02566">
    <property type="entry name" value="OsmC"/>
    <property type="match status" value="1"/>
</dbReference>
<evidence type="ECO:0000313" key="2">
    <source>
        <dbReference type="Proteomes" id="UP000643701"/>
    </source>
</evidence>
<dbReference type="Gene3D" id="3.30.300.20">
    <property type="match status" value="1"/>
</dbReference>
<dbReference type="InterPro" id="IPR003718">
    <property type="entry name" value="OsmC/Ohr_fam"/>
</dbReference>
<accession>A0A967AH07</accession>
<dbReference type="PANTHER" id="PTHR34352:SF1">
    <property type="entry name" value="PROTEIN YHFA"/>
    <property type="match status" value="1"/>
</dbReference>
<gene>
    <name evidence="1" type="ORF">G7034_08620</name>
</gene>
<dbReference type="SUPFAM" id="SSF82784">
    <property type="entry name" value="OsmC-like"/>
    <property type="match status" value="1"/>
</dbReference>
<dbReference type="PANTHER" id="PTHR34352">
    <property type="entry name" value="PROTEIN YHFA"/>
    <property type="match status" value="1"/>
</dbReference>
<dbReference type="InterPro" id="IPR015946">
    <property type="entry name" value="KH_dom-like_a/b"/>
</dbReference>
<dbReference type="Proteomes" id="UP000643701">
    <property type="component" value="Unassembled WGS sequence"/>
</dbReference>
<comment type="caution">
    <text evidence="1">The sequence shown here is derived from an EMBL/GenBank/DDBJ whole genome shotgun (WGS) entry which is preliminary data.</text>
</comment>
<reference evidence="1" key="1">
    <citation type="submission" date="2020-03" db="EMBL/GenBank/DDBJ databases">
        <title>Psychroflexus Maritimus sp. nov., isolate from marine sediment.</title>
        <authorList>
            <person name="Zhong Y.-L."/>
        </authorList>
    </citation>
    <scope>NUCLEOTIDE SEQUENCE</scope>
    <source>
        <strain evidence="1">C1</strain>
    </source>
</reference>
<dbReference type="AlphaFoldDB" id="A0A967AH07"/>
<dbReference type="EMBL" id="JAANAS010000061">
    <property type="protein sequence ID" value="NGZ90316.1"/>
    <property type="molecule type" value="Genomic_DNA"/>
</dbReference>
<protein>
    <submittedName>
        <fullName evidence="1">OsmC family protein</fullName>
    </submittedName>
</protein>
<name>A0A967AH07_9FLAO</name>
<evidence type="ECO:0000313" key="1">
    <source>
        <dbReference type="EMBL" id="NGZ90316.1"/>
    </source>
</evidence>
<organism evidence="1 2">
    <name type="scientific">Psychroflexus maritimus</name>
    <dbReference type="NCBI Taxonomy" id="2714865"/>
    <lineage>
        <taxon>Bacteria</taxon>
        <taxon>Pseudomonadati</taxon>
        <taxon>Bacteroidota</taxon>
        <taxon>Flavobacteriia</taxon>
        <taxon>Flavobacteriales</taxon>
        <taxon>Flavobacteriaceae</taxon>
        <taxon>Psychroflexus</taxon>
    </lineage>
</organism>
<dbReference type="RefSeq" id="WP_166400563.1">
    <property type="nucleotide sequence ID" value="NZ_JAANAS010000061.1"/>
</dbReference>
<proteinExistence type="predicted"/>
<dbReference type="InterPro" id="IPR036102">
    <property type="entry name" value="OsmC/Ohrsf"/>
</dbReference>